<evidence type="ECO:0000256" key="4">
    <source>
        <dbReference type="ARBA" id="ARBA00044746"/>
    </source>
</evidence>
<dbReference type="Proteomes" id="UP000054886">
    <property type="component" value="Unassembled WGS sequence"/>
</dbReference>
<dbReference type="VEuPathDB" id="FungiDB:GVI51_K09141"/>
<dbReference type="EMBL" id="LLZZ01000123">
    <property type="protein sequence ID" value="KTB02647.1"/>
    <property type="molecule type" value="Genomic_DNA"/>
</dbReference>
<dbReference type="Pfam" id="PF09759">
    <property type="entry name" value="Atx10homo_assoc"/>
    <property type="match status" value="1"/>
</dbReference>
<feature type="non-terminal residue" evidence="8">
    <location>
        <position position="504"/>
    </location>
</feature>
<evidence type="ECO:0000256" key="6">
    <source>
        <dbReference type="ARBA" id="ARBA00044805"/>
    </source>
</evidence>
<dbReference type="InterPro" id="IPR016024">
    <property type="entry name" value="ARM-type_fold"/>
</dbReference>
<reference evidence="8 9" key="1">
    <citation type="submission" date="2015-10" db="EMBL/GenBank/DDBJ databases">
        <title>Draft genomes sequences of Candida glabrata isolates 1A, 1B, 2A, 2B, 3A and 3B.</title>
        <authorList>
            <person name="Haavelsrud O.E."/>
            <person name="Gaustad P."/>
        </authorList>
    </citation>
    <scope>NUCLEOTIDE SEQUENCE [LARGE SCALE GENOMIC DNA]</scope>
    <source>
        <strain evidence="8">910700640</strain>
    </source>
</reference>
<dbReference type="VEuPathDB" id="FungiDB:GWK60_K09097"/>
<dbReference type="VEuPathDB" id="FungiDB:CAGL0K09306g"/>
<proteinExistence type="inferred from homology"/>
<dbReference type="InterPro" id="IPR011989">
    <property type="entry name" value="ARM-like"/>
</dbReference>
<name>A0A0W0CST7_CANGB</name>
<evidence type="ECO:0000256" key="2">
    <source>
        <dbReference type="ARBA" id="ARBA00022618"/>
    </source>
</evidence>
<evidence type="ECO:0000256" key="5">
    <source>
        <dbReference type="ARBA" id="ARBA00044801"/>
    </source>
</evidence>
<sequence>MSEKKKILQDIDRLLSEANSDPQLYHDNLGLLNDFVIETANNTAIRDKFSRDKETWQLIKTILVNSHVEDISVWSAEVIFLYKRLLRGVFILARNLAVSGSEIAQELLLQNIAYKIFNNSLKVGKLDDGMQLALYSTILSFLHNMSSKSVVFDRSSSKELFEFLHFPVKLNYEYTKDILLPYLLYFKDLIQHDDFLYYFLRYDKVDSILCGLILDKIMRDESQIFEIVSGTRIVSPDVNLSDIDMILLRTFALISTHESFIPYLEDKENNSFNIFIDLLKLMQLVVTNIDSWDKFQLTSIMTWTYKIFEKNADQIKNYFKNKLENEEIAKKLHAKCVITLDIMAKLCQFNHVQKFIISYKGLDQLISLLNIFQDNLIRVNFTKTSQASDITGVKATNKLGEKLAKDSLIEERIDLINMKIKETNFPECKLLIIEIIAMLTHENREIQNQVRELGGLGVILSNCVIDDNDPFIKERSIMCIKFLLKDNKENQNFVANLESKRVAN</sequence>
<keyword evidence="3" id="KW-0131">Cell cycle</keyword>
<dbReference type="InterPro" id="IPR019156">
    <property type="entry name" value="Ataxin-10_domain"/>
</dbReference>
<dbReference type="GO" id="GO:0005829">
    <property type="term" value="C:cytosol"/>
    <property type="evidence" value="ECO:0007669"/>
    <property type="project" value="TreeGrafter"/>
</dbReference>
<keyword evidence="2" id="KW-0132">Cell division</keyword>
<evidence type="ECO:0000256" key="3">
    <source>
        <dbReference type="ARBA" id="ARBA00023306"/>
    </source>
</evidence>
<evidence type="ECO:0000313" key="8">
    <source>
        <dbReference type="EMBL" id="KTB02647.1"/>
    </source>
</evidence>
<dbReference type="VEuPathDB" id="FungiDB:B1J91_K09306g"/>
<dbReference type="PANTHER" id="PTHR13255">
    <property type="entry name" value="ATAXIN-10"/>
    <property type="match status" value="1"/>
</dbReference>
<gene>
    <name evidence="8" type="ORF">AO440_003642</name>
</gene>
<evidence type="ECO:0000256" key="1">
    <source>
        <dbReference type="ARBA" id="ARBA00008384"/>
    </source>
</evidence>
<comment type="similarity">
    <text evidence="1">Belongs to the ataxin-10 family.</text>
</comment>
<dbReference type="SUPFAM" id="SSF48371">
    <property type="entry name" value="ARM repeat"/>
    <property type="match status" value="1"/>
</dbReference>
<dbReference type="AlphaFoldDB" id="A0A0W0CST7"/>
<dbReference type="Gene3D" id="1.25.10.10">
    <property type="entry name" value="Leucine-rich Repeat Variant"/>
    <property type="match status" value="1"/>
</dbReference>
<dbReference type="PANTHER" id="PTHR13255:SF0">
    <property type="entry name" value="ATAXIN-10"/>
    <property type="match status" value="1"/>
</dbReference>
<dbReference type="InterPro" id="IPR051374">
    <property type="entry name" value="Ataxin-10/CTR86_families"/>
</dbReference>
<evidence type="ECO:0000313" key="9">
    <source>
        <dbReference type="Proteomes" id="UP000054886"/>
    </source>
</evidence>
<feature type="domain" description="Ataxin-10" evidence="7">
    <location>
        <begin position="428"/>
        <end position="503"/>
    </location>
</feature>
<comment type="function">
    <text evidence="4">May play a role in the regulation of cytokinesis.</text>
</comment>
<accession>A0A0W0CST7</accession>
<protein>
    <recommendedName>
        <fullName evidence="5">Ataxin-10 homolog</fullName>
    </recommendedName>
    <alternativeName>
        <fullName evidence="6">Copper transport protein 86</fullName>
    </alternativeName>
</protein>
<dbReference type="GO" id="GO:0051301">
    <property type="term" value="P:cell division"/>
    <property type="evidence" value="ECO:0007669"/>
    <property type="project" value="UniProtKB-KW"/>
</dbReference>
<organism evidence="8 9">
    <name type="scientific">Candida glabrata</name>
    <name type="common">Yeast</name>
    <name type="synonym">Torulopsis glabrata</name>
    <dbReference type="NCBI Taxonomy" id="5478"/>
    <lineage>
        <taxon>Eukaryota</taxon>
        <taxon>Fungi</taxon>
        <taxon>Dikarya</taxon>
        <taxon>Ascomycota</taxon>
        <taxon>Saccharomycotina</taxon>
        <taxon>Saccharomycetes</taxon>
        <taxon>Saccharomycetales</taxon>
        <taxon>Saccharomycetaceae</taxon>
        <taxon>Nakaseomyces</taxon>
    </lineage>
</organism>
<evidence type="ECO:0000259" key="7">
    <source>
        <dbReference type="Pfam" id="PF09759"/>
    </source>
</evidence>
<comment type="caution">
    <text evidence="8">The sequence shown here is derived from an EMBL/GenBank/DDBJ whole genome shotgun (WGS) entry which is preliminary data.</text>
</comment>